<protein>
    <submittedName>
        <fullName evidence="5">Homocysteine S-methyltransferase</fullName>
    </submittedName>
</protein>
<gene>
    <name evidence="5" type="ordered locus">Cwoe_5337</name>
</gene>
<keyword evidence="6" id="KW-1185">Reference proteome</keyword>
<dbReference type="GO" id="GO:0046872">
    <property type="term" value="F:metal ion binding"/>
    <property type="evidence" value="ECO:0007669"/>
    <property type="project" value="UniProtKB-KW"/>
</dbReference>
<feature type="binding site" evidence="3">
    <location>
        <position position="227"/>
    </location>
    <ligand>
        <name>Zn(2+)</name>
        <dbReference type="ChEBI" id="CHEBI:29105"/>
    </ligand>
</feature>
<evidence type="ECO:0000313" key="6">
    <source>
        <dbReference type="Proteomes" id="UP000008229"/>
    </source>
</evidence>
<dbReference type="PANTHER" id="PTHR11103">
    <property type="entry name" value="SLR1189 PROTEIN"/>
    <property type="match status" value="1"/>
</dbReference>
<dbReference type="SUPFAM" id="SSF82282">
    <property type="entry name" value="Homocysteine S-methyltransferase"/>
    <property type="match status" value="1"/>
</dbReference>
<evidence type="ECO:0000256" key="1">
    <source>
        <dbReference type="ARBA" id="ARBA00022603"/>
    </source>
</evidence>
<dbReference type="InterPro" id="IPR036589">
    <property type="entry name" value="HCY_dom_sf"/>
</dbReference>
<keyword evidence="3" id="KW-0862">Zinc</keyword>
<dbReference type="AlphaFoldDB" id="D3FFF0"/>
<feature type="domain" description="Hcy-binding" evidence="4">
    <location>
        <begin position="4"/>
        <end position="314"/>
    </location>
</feature>
<keyword evidence="3" id="KW-0479">Metal-binding</keyword>
<name>D3FFF0_CONWI</name>
<dbReference type="eggNOG" id="COG2040">
    <property type="taxonomic scope" value="Bacteria"/>
</dbReference>
<dbReference type="KEGG" id="cwo:Cwoe_5337"/>
<dbReference type="EMBL" id="CP001854">
    <property type="protein sequence ID" value="ADB53743.1"/>
    <property type="molecule type" value="Genomic_DNA"/>
</dbReference>
<comment type="cofactor">
    <cofactor evidence="3">
        <name>Zn(2+)</name>
        <dbReference type="ChEBI" id="CHEBI:29105"/>
    </cofactor>
</comment>
<evidence type="ECO:0000256" key="3">
    <source>
        <dbReference type="PROSITE-ProRule" id="PRU00333"/>
    </source>
</evidence>
<evidence type="ECO:0000259" key="4">
    <source>
        <dbReference type="PROSITE" id="PS50970"/>
    </source>
</evidence>
<evidence type="ECO:0000313" key="5">
    <source>
        <dbReference type="EMBL" id="ADB53743.1"/>
    </source>
</evidence>
<dbReference type="HOGENOM" id="CLU_062282_0_0_11"/>
<dbReference type="InterPro" id="IPR003726">
    <property type="entry name" value="HCY_dom"/>
</dbReference>
<dbReference type="Pfam" id="PF02574">
    <property type="entry name" value="S-methyl_trans"/>
    <property type="match status" value="1"/>
</dbReference>
<dbReference type="Proteomes" id="UP000008229">
    <property type="component" value="Chromosome"/>
</dbReference>
<reference evidence="6" key="2">
    <citation type="submission" date="2010-01" db="EMBL/GenBank/DDBJ databases">
        <title>The complete genome of Conexibacter woesei DSM 14684.</title>
        <authorList>
            <consortium name="US DOE Joint Genome Institute (JGI-PGF)"/>
            <person name="Lucas S."/>
            <person name="Copeland A."/>
            <person name="Lapidus A."/>
            <person name="Glavina del Rio T."/>
            <person name="Dalin E."/>
            <person name="Tice H."/>
            <person name="Bruce D."/>
            <person name="Goodwin L."/>
            <person name="Pitluck S."/>
            <person name="Kyrpides N."/>
            <person name="Mavromatis K."/>
            <person name="Ivanova N."/>
            <person name="Mikhailova N."/>
            <person name="Chertkov O."/>
            <person name="Brettin T."/>
            <person name="Detter J.C."/>
            <person name="Han C."/>
            <person name="Larimer F."/>
            <person name="Land M."/>
            <person name="Hauser L."/>
            <person name="Markowitz V."/>
            <person name="Cheng J.-F."/>
            <person name="Hugenholtz P."/>
            <person name="Woyke T."/>
            <person name="Wu D."/>
            <person name="Pukall R."/>
            <person name="Steenblock K."/>
            <person name="Schneider S."/>
            <person name="Klenk H.-P."/>
            <person name="Eisen J.A."/>
        </authorList>
    </citation>
    <scope>NUCLEOTIDE SEQUENCE [LARGE SCALE GENOMIC DNA]</scope>
    <source>
        <strain evidence="6">DSM 14684 / CIP 108061 / JCM 11494 / NBRC 100937 / ID131577</strain>
    </source>
</reference>
<feature type="binding site" evidence="3">
    <location>
        <position position="299"/>
    </location>
    <ligand>
        <name>Zn(2+)</name>
        <dbReference type="ChEBI" id="CHEBI:29105"/>
    </ligand>
</feature>
<dbReference type="STRING" id="469383.Cwoe_5337"/>
<evidence type="ECO:0000256" key="2">
    <source>
        <dbReference type="ARBA" id="ARBA00022679"/>
    </source>
</evidence>
<feature type="binding site" evidence="3">
    <location>
        <position position="300"/>
    </location>
    <ligand>
        <name>Zn(2+)</name>
        <dbReference type="ChEBI" id="CHEBI:29105"/>
    </ligand>
</feature>
<dbReference type="Gene3D" id="3.20.20.330">
    <property type="entry name" value="Homocysteine-binding-like domain"/>
    <property type="match status" value="1"/>
</dbReference>
<keyword evidence="2 3" id="KW-0808">Transferase</keyword>
<keyword evidence="1 3" id="KW-0489">Methyltransferase</keyword>
<dbReference type="PROSITE" id="PS50970">
    <property type="entry name" value="HCY"/>
    <property type="match status" value="1"/>
</dbReference>
<dbReference type="PANTHER" id="PTHR11103:SF18">
    <property type="entry name" value="SLR1189 PROTEIN"/>
    <property type="match status" value="1"/>
</dbReference>
<sequence>MLRDVLRDLIESGTPILADAGIETRIMFETDLELDPHIEVTALLDQRDGREVLRDVYATYVDVAWAHGLPAIIGTPTFRASLRYVEGAGRGGVEAVRRLNSEAVAFLHEIRSGGDHEPVFIAGVIGPYGDAYRPEDCLSHLDGADYHAAQAEALAEAGVDLLFAPTFPSVEEAHGAAVAMSQTSVPYAVSFVLNQRGRLLDGTYLHDAIERIDDAVVPAPTHYGISCVHPTVVRTALQDLHVASARGAARLREVKANGSSLAPGQLVALDHAESDPPEVFGESMHQLGIDFGVSILGGCCGTDAKHLAALARRLEAKAA</sequence>
<accession>D3FFF0</accession>
<reference evidence="5 6" key="1">
    <citation type="journal article" date="2010" name="Stand. Genomic Sci.">
        <title>Complete genome sequence of Conexibacter woesei type strain (ID131577).</title>
        <authorList>
            <person name="Pukall R."/>
            <person name="Lapidus A."/>
            <person name="Glavina Del Rio T."/>
            <person name="Copeland A."/>
            <person name="Tice H."/>
            <person name="Cheng J.-F."/>
            <person name="Lucas S."/>
            <person name="Chen F."/>
            <person name="Nolan M."/>
            <person name="Bruce D."/>
            <person name="Goodwin L."/>
            <person name="Pitluck S."/>
            <person name="Mavromatis K."/>
            <person name="Ivanova N."/>
            <person name="Ovchinnikova G."/>
            <person name="Pati A."/>
            <person name="Chen A."/>
            <person name="Palaniappan K."/>
            <person name="Land M."/>
            <person name="Hauser L."/>
            <person name="Chang Y.-J."/>
            <person name="Jeffries C.D."/>
            <person name="Chain P."/>
            <person name="Meincke L."/>
            <person name="Sims D."/>
            <person name="Brettin T."/>
            <person name="Detter J.C."/>
            <person name="Rohde M."/>
            <person name="Goeker M."/>
            <person name="Bristow J."/>
            <person name="Eisen J.A."/>
            <person name="Markowitz V."/>
            <person name="Kyrpides N.C."/>
            <person name="Klenk H.-P."/>
            <person name="Hugenholtz P."/>
        </authorList>
    </citation>
    <scope>NUCLEOTIDE SEQUENCE [LARGE SCALE GENOMIC DNA]</scope>
    <source>
        <strain evidence="6">DSM 14684 / CIP 108061 / JCM 11494 / NBRC 100937 / ID131577</strain>
    </source>
</reference>
<proteinExistence type="predicted"/>
<dbReference type="GO" id="GO:0032259">
    <property type="term" value="P:methylation"/>
    <property type="evidence" value="ECO:0007669"/>
    <property type="project" value="UniProtKB-KW"/>
</dbReference>
<organism evidence="5 6">
    <name type="scientific">Conexibacter woesei (strain DSM 14684 / CCUG 47730 / CIP 108061 / JCM 11494 / NBRC 100937 / ID131577)</name>
    <dbReference type="NCBI Taxonomy" id="469383"/>
    <lineage>
        <taxon>Bacteria</taxon>
        <taxon>Bacillati</taxon>
        <taxon>Actinomycetota</taxon>
        <taxon>Thermoleophilia</taxon>
        <taxon>Solirubrobacterales</taxon>
        <taxon>Conexibacteraceae</taxon>
        <taxon>Conexibacter</taxon>
    </lineage>
</organism>
<dbReference type="GO" id="GO:0008168">
    <property type="term" value="F:methyltransferase activity"/>
    <property type="evidence" value="ECO:0007669"/>
    <property type="project" value="UniProtKB-UniRule"/>
</dbReference>